<dbReference type="InterPro" id="IPR008441">
    <property type="entry name" value="AfumC-like_glycosyl_Trfase"/>
</dbReference>
<comment type="caution">
    <text evidence="1">The sequence shown here is derived from an EMBL/GenBank/DDBJ whole genome shotgun (WGS) entry which is preliminary data.</text>
</comment>
<dbReference type="SUPFAM" id="SSF53448">
    <property type="entry name" value="Nucleotide-diphospho-sugar transferases"/>
    <property type="match status" value="1"/>
</dbReference>
<protein>
    <submittedName>
        <fullName evidence="1">Polysaccharide biosynthesis protein</fullName>
    </submittedName>
</protein>
<dbReference type="InterPro" id="IPR029044">
    <property type="entry name" value="Nucleotide-diphossugar_trans"/>
</dbReference>
<gene>
    <name evidence="1" type="ORF">B5782_1485</name>
</gene>
<dbReference type="Pfam" id="PF05704">
    <property type="entry name" value="Caps_synth"/>
    <property type="match status" value="1"/>
</dbReference>
<reference evidence="1 2" key="1">
    <citation type="submission" date="2017-03" db="EMBL/GenBank/DDBJ databases">
        <title>Maternal inheritance of bifidobacteria.</title>
        <authorList>
            <person name="Lugli G.A."/>
            <person name="Duranti S."/>
            <person name="Milani C."/>
            <person name="Mancabelli L."/>
        </authorList>
    </citation>
    <scope>NUCLEOTIDE SEQUENCE [LARGE SCALE GENOMIC DNA]</scope>
    <source>
        <strain evidence="1 2">1899B</strain>
    </source>
</reference>
<dbReference type="GO" id="GO:0016757">
    <property type="term" value="F:glycosyltransferase activity"/>
    <property type="evidence" value="ECO:0007669"/>
    <property type="project" value="InterPro"/>
</dbReference>
<accession>A0A1V8PM49</accession>
<name>A0A1V8PM49_9BIFI</name>
<organism evidence="1 2">
    <name type="scientific">Bifidobacterium catenulatum</name>
    <dbReference type="NCBI Taxonomy" id="1686"/>
    <lineage>
        <taxon>Bacteria</taxon>
        <taxon>Bacillati</taxon>
        <taxon>Actinomycetota</taxon>
        <taxon>Actinomycetes</taxon>
        <taxon>Bifidobacteriales</taxon>
        <taxon>Bifidobacteriaceae</taxon>
        <taxon>Bifidobacterium</taxon>
    </lineage>
</organism>
<dbReference type="Gene3D" id="3.90.550.20">
    <property type="match status" value="1"/>
</dbReference>
<evidence type="ECO:0000313" key="1">
    <source>
        <dbReference type="EMBL" id="OQM49736.1"/>
    </source>
</evidence>
<proteinExistence type="predicted"/>
<dbReference type="AlphaFoldDB" id="A0A1V8PM49"/>
<dbReference type="EMBL" id="NAQA01000006">
    <property type="protein sequence ID" value="OQM49736.1"/>
    <property type="molecule type" value="Genomic_DNA"/>
</dbReference>
<sequence>MDIYHITHRTAEECRATAELAKHASWSQAINTFRAKLDIQVMSRKNNLETPPITSRLMRKHKTVLNYLESRYADFYRRYDYAQPLPDDDPAYQGKVWLCWWQGIDNAPALVQRCVESIQRNVKEHDVIILTDENYRRYVDIPDWIVDKYRNGVFSRTHFSDILRYCLLSQHGGLWLDATFFCAHPLDDYLDMPLFTIKRPGYDHRSVACGMFAGYSLGCDYEHRRIFAVMRDFLFEYWRTNDFLIDYLLVDYMCKLAQQYDSRIAQAFESVVPNNPQCDDLVKSLASPFNQRLWDELKSDTSLFKLTWKQQFPSVVEGKDTFYARLLQQKL</sequence>
<evidence type="ECO:0000313" key="2">
    <source>
        <dbReference type="Proteomes" id="UP000192666"/>
    </source>
</evidence>
<dbReference type="Proteomes" id="UP000192666">
    <property type="component" value="Unassembled WGS sequence"/>
</dbReference>